<gene>
    <name evidence="7" type="ORF">ACG04Q_10045</name>
</gene>
<dbReference type="Proteomes" id="UP001606302">
    <property type="component" value="Unassembled WGS sequence"/>
</dbReference>
<evidence type="ECO:0000256" key="4">
    <source>
        <dbReference type="ARBA" id="ARBA00023136"/>
    </source>
</evidence>
<dbReference type="PANTHER" id="PTHR38776">
    <property type="entry name" value="MLTA-INTERACTING PROTEIN-RELATED"/>
    <property type="match status" value="1"/>
</dbReference>
<evidence type="ECO:0000256" key="2">
    <source>
        <dbReference type="ARBA" id="ARBA00005722"/>
    </source>
</evidence>
<evidence type="ECO:0000256" key="1">
    <source>
        <dbReference type="ARBA" id="ARBA00004442"/>
    </source>
</evidence>
<accession>A0ABW7GJ83</accession>
<name>A0ABW7GJ83_9BURK</name>
<feature type="signal peptide" evidence="6">
    <location>
        <begin position="1"/>
        <end position="32"/>
    </location>
</feature>
<protein>
    <submittedName>
        <fullName evidence="7">MipA/OmpV family protein</fullName>
    </submittedName>
</protein>
<comment type="subcellular location">
    <subcellularLocation>
        <location evidence="1">Cell outer membrane</location>
    </subcellularLocation>
</comment>
<reference evidence="7 8" key="1">
    <citation type="submission" date="2024-08" db="EMBL/GenBank/DDBJ databases">
        <authorList>
            <person name="Lu H."/>
        </authorList>
    </citation>
    <scope>NUCLEOTIDE SEQUENCE [LARGE SCALE GENOMIC DNA]</scope>
    <source>
        <strain evidence="7 8">DXS20W</strain>
    </source>
</reference>
<keyword evidence="4" id="KW-0472">Membrane</keyword>
<dbReference type="PANTHER" id="PTHR38776:SF1">
    <property type="entry name" value="MLTA-INTERACTING PROTEIN-RELATED"/>
    <property type="match status" value="1"/>
</dbReference>
<organism evidence="7 8">
    <name type="scientific">Pelomonas lactea</name>
    <dbReference type="NCBI Taxonomy" id="3299030"/>
    <lineage>
        <taxon>Bacteria</taxon>
        <taxon>Pseudomonadati</taxon>
        <taxon>Pseudomonadota</taxon>
        <taxon>Betaproteobacteria</taxon>
        <taxon>Burkholderiales</taxon>
        <taxon>Sphaerotilaceae</taxon>
        <taxon>Roseateles</taxon>
    </lineage>
</organism>
<evidence type="ECO:0000256" key="6">
    <source>
        <dbReference type="SAM" id="SignalP"/>
    </source>
</evidence>
<dbReference type="RefSeq" id="WP_394510771.1">
    <property type="nucleotide sequence ID" value="NZ_JBIGHX010000003.1"/>
</dbReference>
<comment type="similarity">
    <text evidence="2">Belongs to the MipA/OmpV family.</text>
</comment>
<comment type="caution">
    <text evidence="7">The sequence shown here is derived from an EMBL/GenBank/DDBJ whole genome shotgun (WGS) entry which is preliminary data.</text>
</comment>
<dbReference type="InterPro" id="IPR010583">
    <property type="entry name" value="MipA"/>
</dbReference>
<evidence type="ECO:0000256" key="3">
    <source>
        <dbReference type="ARBA" id="ARBA00022729"/>
    </source>
</evidence>
<evidence type="ECO:0000313" key="7">
    <source>
        <dbReference type="EMBL" id="MFG6461912.1"/>
    </source>
</evidence>
<proteinExistence type="inferred from homology"/>
<evidence type="ECO:0000256" key="5">
    <source>
        <dbReference type="ARBA" id="ARBA00023237"/>
    </source>
</evidence>
<dbReference type="EMBL" id="JBIGHX010000003">
    <property type="protein sequence ID" value="MFG6461912.1"/>
    <property type="molecule type" value="Genomic_DNA"/>
</dbReference>
<keyword evidence="5" id="KW-0998">Cell outer membrane</keyword>
<dbReference type="Pfam" id="PF06629">
    <property type="entry name" value="MipA"/>
    <property type="match status" value="1"/>
</dbReference>
<sequence length="272" mass="30095">MRPLYFSTSRLPSTLMRLLLTCATTAPLATMAAPADKDGQPAEASSWGLGVAAISKQQPYAGMNRETRALPMLSYENRWFKFAGLGAEIKLPRLVLGDRQSIDLRLVGRFDPSGYEAGDAPILNGMNERKDGFWVGAKATWRNDLAHLSAEVSADASGHSKGRRFGLMLEKNFQLGPQAMLTPRLGAVWLDKKYVDYYFGVRSHEAQVGRSAYTATGGVNTELGLRGAYMFDRHHSLFLDVGVTRLAKQIKASPLVDRSTENRVLLGYLYRF</sequence>
<keyword evidence="3 6" id="KW-0732">Signal</keyword>
<evidence type="ECO:0000313" key="8">
    <source>
        <dbReference type="Proteomes" id="UP001606302"/>
    </source>
</evidence>
<feature type="chain" id="PRO_5047306653" evidence="6">
    <location>
        <begin position="33"/>
        <end position="272"/>
    </location>
</feature>
<keyword evidence="8" id="KW-1185">Reference proteome</keyword>